<dbReference type="GO" id="GO:0005886">
    <property type="term" value="C:plasma membrane"/>
    <property type="evidence" value="ECO:0007669"/>
    <property type="project" value="TreeGrafter"/>
</dbReference>
<keyword evidence="2" id="KW-0472">Membrane</keyword>
<evidence type="ECO:0000256" key="3">
    <source>
        <dbReference type="SAM" id="SignalP"/>
    </source>
</evidence>
<evidence type="ECO:0000256" key="1">
    <source>
        <dbReference type="SAM" id="MobiDB-lite"/>
    </source>
</evidence>
<reference evidence="5 6" key="1">
    <citation type="submission" date="2019-02" db="EMBL/GenBank/DDBJ databases">
        <title>Opniocepnalus argus genome.</title>
        <authorList>
            <person name="Zhou C."/>
            <person name="Xiao S."/>
        </authorList>
    </citation>
    <scope>NUCLEOTIDE SEQUENCE [LARGE SCALE GENOMIC DNA]</scope>
    <source>
        <strain evidence="5">OARG1902GOOAL</strain>
        <tissue evidence="5">Muscle</tissue>
    </source>
</reference>
<dbReference type="AlphaFoldDB" id="A0A6G1PPU6"/>
<dbReference type="Proteomes" id="UP000503349">
    <property type="component" value="Chromosome 7"/>
</dbReference>
<sequence>MKMWSMRVSLLLLVCYACLALNCNARVYFVSKNFNNILHWDPVKTATPEEKVLYSVWYKSDTMDKFQLKEECHNITALSCDLTAETPSVYDIQYKALVLINGSSHGLSLRFKPLAETILGPPKLSISTTVLLLHVKVTLPLGPNGVSIADIINGSTKGPNQGAIIYTLKITEPKSAALEEKKTTGQFVIDLKSKLSLYCGYVVYVPLSESGRSQSQNASFCVTVPADHRMLVPWLLIGAAFLAAIIIMSVLYTYNYVKGGKQNSMPQSLVTATGTLNKVLQPQDRKLSISKPELCTPTKTSYATIQPSVKPNLLSITNGGYSPQDVTLQAWTGSSVGTDEHSPNPITLDSSSQSEIYSVVVINRENKDFQQVTTKNTNSSNVASSSSSSSSSSHRESSDKGEMSRIPATLHDLDATESDQGRPLLLHTERNPSGQLMLSLLFPPLQSSTNTGPSPLTSERKPLLSDLIDTKAGPSLASLLSFDSSEWSDSGCDDTTVDTPTIYSPSLTAVPDFHQGCLDTPATEAAFESGYKQNWMSEILVEAGGNNSCIYKRTNYL</sequence>
<feature type="transmembrane region" description="Helical" evidence="2">
    <location>
        <begin position="231"/>
        <end position="254"/>
    </location>
</feature>
<dbReference type="InterPro" id="IPR013783">
    <property type="entry name" value="Ig-like_fold"/>
</dbReference>
<dbReference type="Pfam" id="PF01108">
    <property type="entry name" value="Tissue_fac"/>
    <property type="match status" value="1"/>
</dbReference>
<feature type="signal peptide" evidence="3">
    <location>
        <begin position="1"/>
        <end position="20"/>
    </location>
</feature>
<keyword evidence="6" id="KW-1185">Reference proteome</keyword>
<keyword evidence="2" id="KW-0812">Transmembrane</keyword>
<dbReference type="PANTHER" id="PTHR20859:SF53">
    <property type="entry name" value="INTERLEUKIN-22 RECEPTOR SUBUNIT ALPHA-1"/>
    <property type="match status" value="1"/>
</dbReference>
<dbReference type="GO" id="GO:0004896">
    <property type="term" value="F:cytokine receptor activity"/>
    <property type="evidence" value="ECO:0007669"/>
    <property type="project" value="TreeGrafter"/>
</dbReference>
<evidence type="ECO:0000256" key="2">
    <source>
        <dbReference type="SAM" id="Phobius"/>
    </source>
</evidence>
<dbReference type="EMBL" id="CM015718">
    <property type="protein sequence ID" value="KAF3692203.1"/>
    <property type="molecule type" value="Genomic_DNA"/>
</dbReference>
<name>A0A6G1PPU6_CHAAH</name>
<evidence type="ECO:0000313" key="6">
    <source>
        <dbReference type="Proteomes" id="UP000503349"/>
    </source>
</evidence>
<evidence type="ECO:0000313" key="5">
    <source>
        <dbReference type="EMBL" id="KAF3692203.1"/>
    </source>
</evidence>
<dbReference type="InterPro" id="IPR036116">
    <property type="entry name" value="FN3_sf"/>
</dbReference>
<dbReference type="InterPro" id="IPR003961">
    <property type="entry name" value="FN3_dom"/>
</dbReference>
<feature type="compositionally biased region" description="Low complexity" evidence="1">
    <location>
        <begin position="379"/>
        <end position="392"/>
    </location>
</feature>
<proteinExistence type="predicted"/>
<dbReference type="Gene3D" id="2.60.40.10">
    <property type="entry name" value="Immunoglobulins"/>
    <property type="match status" value="1"/>
</dbReference>
<dbReference type="InterPro" id="IPR050650">
    <property type="entry name" value="Type-II_Cytokine-TF_Rcpt"/>
</dbReference>
<protein>
    <submittedName>
        <fullName evidence="5">Interleukin-22 receptor subunit alpha-2</fullName>
    </submittedName>
</protein>
<feature type="compositionally biased region" description="Basic and acidic residues" evidence="1">
    <location>
        <begin position="393"/>
        <end position="403"/>
    </location>
</feature>
<feature type="chain" id="PRO_5026121724" evidence="3">
    <location>
        <begin position="21"/>
        <end position="557"/>
    </location>
</feature>
<evidence type="ECO:0000259" key="4">
    <source>
        <dbReference type="Pfam" id="PF01108"/>
    </source>
</evidence>
<gene>
    <name evidence="5" type="ORF">EXN66_Car007879</name>
</gene>
<keyword evidence="5" id="KW-0675">Receptor</keyword>
<feature type="region of interest" description="Disordered" evidence="1">
    <location>
        <begin position="371"/>
        <end position="403"/>
    </location>
</feature>
<dbReference type="PANTHER" id="PTHR20859">
    <property type="entry name" value="INTERFERON/INTERLEUKIN RECEPTOR"/>
    <property type="match status" value="1"/>
</dbReference>
<feature type="domain" description="Fibronectin type-III" evidence="4">
    <location>
        <begin position="17"/>
        <end position="98"/>
    </location>
</feature>
<reference evidence="6" key="2">
    <citation type="submission" date="2019-02" db="EMBL/GenBank/DDBJ databases">
        <title>Opniocepnalus argus Var Kimnra genome.</title>
        <authorList>
            <person name="Zhou C."/>
            <person name="Xiao S."/>
        </authorList>
    </citation>
    <scope>NUCLEOTIDE SEQUENCE [LARGE SCALE GENOMIC DNA]</scope>
</reference>
<keyword evidence="2" id="KW-1133">Transmembrane helix</keyword>
<accession>A0A6G1PPU6</accession>
<dbReference type="SUPFAM" id="SSF49265">
    <property type="entry name" value="Fibronectin type III"/>
    <property type="match status" value="1"/>
</dbReference>
<organism evidence="5 6">
    <name type="scientific">Channa argus</name>
    <name type="common">Northern snakehead</name>
    <name type="synonym">Ophicephalus argus</name>
    <dbReference type="NCBI Taxonomy" id="215402"/>
    <lineage>
        <taxon>Eukaryota</taxon>
        <taxon>Metazoa</taxon>
        <taxon>Chordata</taxon>
        <taxon>Craniata</taxon>
        <taxon>Vertebrata</taxon>
        <taxon>Euteleostomi</taxon>
        <taxon>Actinopterygii</taxon>
        <taxon>Neopterygii</taxon>
        <taxon>Teleostei</taxon>
        <taxon>Neoteleostei</taxon>
        <taxon>Acanthomorphata</taxon>
        <taxon>Anabantaria</taxon>
        <taxon>Anabantiformes</taxon>
        <taxon>Channoidei</taxon>
        <taxon>Channidae</taxon>
        <taxon>Channa</taxon>
    </lineage>
</organism>
<keyword evidence="3" id="KW-0732">Signal</keyword>